<comment type="caution">
    <text evidence="8">The sequence shown here is derived from an EMBL/GenBank/DDBJ whole genome shotgun (WGS) entry which is preliminary data.</text>
</comment>
<evidence type="ECO:0000256" key="5">
    <source>
        <dbReference type="ARBA" id="ARBA00023136"/>
    </source>
</evidence>
<comment type="subcellular location">
    <subcellularLocation>
        <location evidence="1">Cell membrane</location>
        <topology evidence="1">Multi-pass membrane protein</topology>
    </subcellularLocation>
</comment>
<feature type="transmembrane region" description="Helical" evidence="6">
    <location>
        <begin position="53"/>
        <end position="73"/>
    </location>
</feature>
<accession>A0A2S9VB84</accession>
<feature type="transmembrane region" description="Helical" evidence="6">
    <location>
        <begin position="253"/>
        <end position="274"/>
    </location>
</feature>
<evidence type="ECO:0000313" key="8">
    <source>
        <dbReference type="EMBL" id="PRO73696.1"/>
    </source>
</evidence>
<feature type="domain" description="Major facilitator superfamily (MFS) profile" evidence="7">
    <location>
        <begin position="19"/>
        <end position="397"/>
    </location>
</feature>
<dbReference type="CDD" id="cd17324">
    <property type="entry name" value="MFS_NepI_like"/>
    <property type="match status" value="1"/>
</dbReference>
<dbReference type="EMBL" id="PVNP01000089">
    <property type="protein sequence ID" value="PRO73696.1"/>
    <property type="molecule type" value="Genomic_DNA"/>
</dbReference>
<evidence type="ECO:0000256" key="2">
    <source>
        <dbReference type="ARBA" id="ARBA00022475"/>
    </source>
</evidence>
<evidence type="ECO:0000256" key="3">
    <source>
        <dbReference type="ARBA" id="ARBA00022692"/>
    </source>
</evidence>
<feature type="transmembrane region" description="Helical" evidence="6">
    <location>
        <begin position="344"/>
        <end position="366"/>
    </location>
</feature>
<dbReference type="SUPFAM" id="SSF103473">
    <property type="entry name" value="MFS general substrate transporter"/>
    <property type="match status" value="1"/>
</dbReference>
<dbReference type="PANTHER" id="PTHR43124">
    <property type="entry name" value="PURINE EFFLUX PUMP PBUE"/>
    <property type="match status" value="1"/>
</dbReference>
<dbReference type="PROSITE" id="PS50850">
    <property type="entry name" value="MFS"/>
    <property type="match status" value="1"/>
</dbReference>
<evidence type="ECO:0000256" key="4">
    <source>
        <dbReference type="ARBA" id="ARBA00022989"/>
    </source>
</evidence>
<protein>
    <submittedName>
        <fullName evidence="8">MFS transporter</fullName>
    </submittedName>
</protein>
<feature type="transmembrane region" description="Helical" evidence="6">
    <location>
        <begin position="219"/>
        <end position="241"/>
    </location>
</feature>
<name>A0A2S9VB84_9ALTE</name>
<dbReference type="Gene3D" id="1.20.1250.20">
    <property type="entry name" value="MFS general substrate transporter like domains"/>
    <property type="match status" value="1"/>
</dbReference>
<dbReference type="RefSeq" id="WP_105934441.1">
    <property type="nucleotide sequence ID" value="NZ_PVNP01000089.1"/>
</dbReference>
<feature type="transmembrane region" description="Helical" evidence="6">
    <location>
        <begin position="169"/>
        <end position="188"/>
    </location>
</feature>
<keyword evidence="3 6" id="KW-0812">Transmembrane</keyword>
<evidence type="ECO:0000259" key="7">
    <source>
        <dbReference type="PROSITE" id="PS50850"/>
    </source>
</evidence>
<dbReference type="Proteomes" id="UP000238949">
    <property type="component" value="Unassembled WGS sequence"/>
</dbReference>
<feature type="transmembrane region" description="Helical" evidence="6">
    <location>
        <begin position="143"/>
        <end position="163"/>
    </location>
</feature>
<keyword evidence="4 6" id="KW-1133">Transmembrane helix</keyword>
<keyword evidence="5 6" id="KW-0472">Membrane</keyword>
<keyword evidence="2" id="KW-1003">Cell membrane</keyword>
<dbReference type="InterPro" id="IPR050189">
    <property type="entry name" value="MFS_Efflux_Transporters"/>
</dbReference>
<dbReference type="GO" id="GO:0022857">
    <property type="term" value="F:transmembrane transporter activity"/>
    <property type="evidence" value="ECO:0007669"/>
    <property type="project" value="InterPro"/>
</dbReference>
<dbReference type="AlphaFoldDB" id="A0A2S9VB84"/>
<dbReference type="InterPro" id="IPR036259">
    <property type="entry name" value="MFS_trans_sf"/>
</dbReference>
<feature type="transmembrane region" description="Helical" evidence="6">
    <location>
        <begin position="306"/>
        <end position="332"/>
    </location>
</feature>
<feature type="transmembrane region" description="Helical" evidence="6">
    <location>
        <begin position="372"/>
        <end position="393"/>
    </location>
</feature>
<reference evidence="9" key="1">
    <citation type="journal article" date="2020" name="Int. J. Syst. Evol. Microbiol.">
        <title>Alteromonas alba sp. nov., a marine bacterium isolated from the seawater of the West Pacific Ocean.</title>
        <authorList>
            <person name="Sun C."/>
            <person name="Wu Y.-H."/>
            <person name="Xamxidin M."/>
            <person name="Cheng H."/>
            <person name="Xu X.-W."/>
        </authorList>
    </citation>
    <scope>NUCLEOTIDE SEQUENCE [LARGE SCALE GENOMIC DNA]</scope>
    <source>
        <strain evidence="9">190</strain>
    </source>
</reference>
<evidence type="ECO:0000256" key="1">
    <source>
        <dbReference type="ARBA" id="ARBA00004651"/>
    </source>
</evidence>
<feature type="transmembrane region" description="Helical" evidence="6">
    <location>
        <begin position="110"/>
        <end position="131"/>
    </location>
</feature>
<feature type="transmembrane region" description="Helical" evidence="6">
    <location>
        <begin position="281"/>
        <end position="300"/>
    </location>
</feature>
<evidence type="ECO:0000256" key="6">
    <source>
        <dbReference type="SAM" id="Phobius"/>
    </source>
</evidence>
<dbReference type="OrthoDB" id="9812189at2"/>
<evidence type="ECO:0000313" key="9">
    <source>
        <dbReference type="Proteomes" id="UP000238949"/>
    </source>
</evidence>
<gene>
    <name evidence="8" type="ORF">C6Y40_09820</name>
</gene>
<sequence>MNTQQNTLTTETPEAYWSGVFAMTICVFTLIASEFMPVSLLTPIADTLQITNGMAGQGIAISGAFAVVTSLFISSLTANVNRKALLLLLTVIMGISGAIIGLAANYTMYMIGRALIGVVIGGFWSMSAAIAMRLVPQDKVSKALAVFNSGNALAVVIAAPLGAYLGELIGWRGAFLSLIPIAVITFIWQSLSLPSMPPVAKEQEAAGIFAVFTQLKRKVVVVGMLAVGLFFLGQFSLYTYIRPFLETVTGVEVTTLSLLLMFIGIMGFVGTMVINIPLKHAFYPTLILMPVILALIALSLTLFGNLFAAVVMLLGVWGLVATAAPVGWWAWVPKTFPNDAEAGGGLMVAIIQLSIALGSTLGGVLYDLEGYMTTFAASALILLVASTLAVWTARLSR</sequence>
<feature type="transmembrane region" description="Helical" evidence="6">
    <location>
        <begin position="85"/>
        <end position="104"/>
    </location>
</feature>
<dbReference type="InterPro" id="IPR020846">
    <property type="entry name" value="MFS_dom"/>
</dbReference>
<dbReference type="InterPro" id="IPR011701">
    <property type="entry name" value="MFS"/>
</dbReference>
<dbReference type="PANTHER" id="PTHR43124:SF5">
    <property type="entry name" value="PURINE RIBONUCLEOSIDE EFFLUX PUMP NEPI"/>
    <property type="match status" value="1"/>
</dbReference>
<organism evidence="8 9">
    <name type="scientific">Alteromonas alba</name>
    <dbReference type="NCBI Taxonomy" id="2079529"/>
    <lineage>
        <taxon>Bacteria</taxon>
        <taxon>Pseudomonadati</taxon>
        <taxon>Pseudomonadota</taxon>
        <taxon>Gammaproteobacteria</taxon>
        <taxon>Alteromonadales</taxon>
        <taxon>Alteromonadaceae</taxon>
        <taxon>Alteromonas/Salinimonas group</taxon>
        <taxon>Alteromonas</taxon>
    </lineage>
</organism>
<keyword evidence="9" id="KW-1185">Reference proteome</keyword>
<proteinExistence type="predicted"/>
<feature type="transmembrane region" description="Helical" evidence="6">
    <location>
        <begin position="15"/>
        <end position="33"/>
    </location>
</feature>
<dbReference type="Pfam" id="PF07690">
    <property type="entry name" value="MFS_1"/>
    <property type="match status" value="1"/>
</dbReference>
<dbReference type="GO" id="GO:0005886">
    <property type="term" value="C:plasma membrane"/>
    <property type="evidence" value="ECO:0007669"/>
    <property type="project" value="UniProtKB-SubCell"/>
</dbReference>